<protein>
    <submittedName>
        <fullName evidence="6">LLM class flavin-dependent oxidoreductase</fullName>
    </submittedName>
</protein>
<dbReference type="InterPro" id="IPR051260">
    <property type="entry name" value="Diverse_substr_monoxygenases"/>
</dbReference>
<sequence>MYLGVLAGLTKTITLGVASLVLPQRHAAQVAKAAASIDVLSGGRLVLGVASGDRPEEYPAINRGFDDRGERFRESVEYIKRMMQGYGQINNSFGHVNGTLDLLPKPHKERFPMMITGGSQQSPNWGAEHLDGLITYPRSPKIQAHVVDSYRSRVNTFTKRSKPVMQPLYIDIDANDNSPVSPIHLGVRCGVNSLLDYLLVLRDSGVNHVALNLRFNRSPVEETLQKLSEMVLPHFHFDDFSHQTILNKEGMNG</sequence>
<evidence type="ECO:0000313" key="7">
    <source>
        <dbReference type="Proteomes" id="UP001170717"/>
    </source>
</evidence>
<evidence type="ECO:0000256" key="3">
    <source>
        <dbReference type="ARBA" id="ARBA00023002"/>
    </source>
</evidence>
<dbReference type="PANTHER" id="PTHR30011:SF16">
    <property type="entry name" value="C2H2 FINGER DOMAIN TRANSCRIPTION FACTOR (EUROFUNG)-RELATED"/>
    <property type="match status" value="1"/>
</dbReference>
<comment type="caution">
    <text evidence="6">The sequence shown here is derived from an EMBL/GenBank/DDBJ whole genome shotgun (WGS) entry which is preliminary data.</text>
</comment>
<evidence type="ECO:0000259" key="5">
    <source>
        <dbReference type="Pfam" id="PF00296"/>
    </source>
</evidence>
<organism evidence="6 7">
    <name type="scientific">Alteromonas stellipolaris</name>
    <dbReference type="NCBI Taxonomy" id="233316"/>
    <lineage>
        <taxon>Bacteria</taxon>
        <taxon>Pseudomonadati</taxon>
        <taxon>Pseudomonadota</taxon>
        <taxon>Gammaproteobacteria</taxon>
        <taxon>Alteromonadales</taxon>
        <taxon>Alteromonadaceae</taxon>
        <taxon>Alteromonas/Salinimonas group</taxon>
        <taxon>Alteromonas</taxon>
    </lineage>
</organism>
<gene>
    <name evidence="6" type="ORF">Q4527_19225</name>
</gene>
<dbReference type="InterPro" id="IPR036661">
    <property type="entry name" value="Luciferase-like_sf"/>
</dbReference>
<keyword evidence="3" id="KW-0560">Oxidoreductase</keyword>
<name>A0AAW7Z7F4_9ALTE</name>
<keyword evidence="4" id="KW-0503">Monooxygenase</keyword>
<dbReference type="AlphaFoldDB" id="A0AAW7Z7F4"/>
<evidence type="ECO:0000256" key="2">
    <source>
        <dbReference type="ARBA" id="ARBA00022643"/>
    </source>
</evidence>
<feature type="domain" description="Luciferase-like" evidence="5">
    <location>
        <begin position="3"/>
        <end position="155"/>
    </location>
</feature>
<dbReference type="GO" id="GO:0004497">
    <property type="term" value="F:monooxygenase activity"/>
    <property type="evidence" value="ECO:0007669"/>
    <property type="project" value="UniProtKB-KW"/>
</dbReference>
<evidence type="ECO:0000256" key="4">
    <source>
        <dbReference type="ARBA" id="ARBA00023033"/>
    </source>
</evidence>
<proteinExistence type="predicted"/>
<keyword evidence="1" id="KW-0285">Flavoprotein</keyword>
<dbReference type="PANTHER" id="PTHR30011">
    <property type="entry name" value="ALKANESULFONATE MONOOXYGENASE-RELATED"/>
    <property type="match status" value="1"/>
</dbReference>
<evidence type="ECO:0000256" key="1">
    <source>
        <dbReference type="ARBA" id="ARBA00022630"/>
    </source>
</evidence>
<reference evidence="6" key="1">
    <citation type="submission" date="2023-07" db="EMBL/GenBank/DDBJ databases">
        <title>Genome content predicts the carbon catabolic preferences of heterotrophic bacteria.</title>
        <authorList>
            <person name="Gralka M."/>
        </authorList>
    </citation>
    <scope>NUCLEOTIDE SEQUENCE</scope>
    <source>
        <strain evidence="6">F2M12</strain>
    </source>
</reference>
<keyword evidence="2" id="KW-0288">FMN</keyword>
<accession>A0AAW7Z7F4</accession>
<dbReference type="SUPFAM" id="SSF51679">
    <property type="entry name" value="Bacterial luciferase-like"/>
    <property type="match status" value="1"/>
</dbReference>
<dbReference type="Gene3D" id="3.20.20.30">
    <property type="entry name" value="Luciferase-like domain"/>
    <property type="match status" value="1"/>
</dbReference>
<dbReference type="EMBL" id="JAUOQI010000021">
    <property type="protein sequence ID" value="MDO6579539.1"/>
    <property type="molecule type" value="Genomic_DNA"/>
</dbReference>
<dbReference type="Pfam" id="PF00296">
    <property type="entry name" value="Bac_luciferase"/>
    <property type="match status" value="1"/>
</dbReference>
<dbReference type="RefSeq" id="WP_303539033.1">
    <property type="nucleotide sequence ID" value="NZ_JAUOQI010000021.1"/>
</dbReference>
<dbReference type="Proteomes" id="UP001170717">
    <property type="component" value="Unassembled WGS sequence"/>
</dbReference>
<dbReference type="GO" id="GO:0016705">
    <property type="term" value="F:oxidoreductase activity, acting on paired donors, with incorporation or reduction of molecular oxygen"/>
    <property type="evidence" value="ECO:0007669"/>
    <property type="project" value="InterPro"/>
</dbReference>
<dbReference type="InterPro" id="IPR011251">
    <property type="entry name" value="Luciferase-like_dom"/>
</dbReference>
<evidence type="ECO:0000313" key="6">
    <source>
        <dbReference type="EMBL" id="MDO6579539.1"/>
    </source>
</evidence>